<dbReference type="EMBL" id="FMYG01000002">
    <property type="protein sequence ID" value="SDB95431.1"/>
    <property type="molecule type" value="Genomic_DNA"/>
</dbReference>
<accession>A0A1G6HMH9</accession>
<gene>
    <name evidence="1" type="ORF">SAMN05216418_1346</name>
</gene>
<protein>
    <submittedName>
        <fullName evidence="1">Uncharacterized protein</fullName>
    </submittedName>
</protein>
<dbReference type="Proteomes" id="UP000183203">
    <property type="component" value="Unassembled WGS sequence"/>
</dbReference>
<name>A0A1G6HMH9_9MICO</name>
<evidence type="ECO:0000313" key="1">
    <source>
        <dbReference type="EMBL" id="SDB95431.1"/>
    </source>
</evidence>
<dbReference type="AlphaFoldDB" id="A0A1G6HMH9"/>
<proteinExistence type="predicted"/>
<dbReference type="RefSeq" id="WP_058231562.1">
    <property type="nucleotide sequence ID" value="NZ_FMYG01000002.1"/>
</dbReference>
<evidence type="ECO:0000313" key="2">
    <source>
        <dbReference type="Proteomes" id="UP000183203"/>
    </source>
</evidence>
<organism evidence="1 2">
    <name type="scientific">Microbacterium enclense</name>
    <dbReference type="NCBI Taxonomy" id="993073"/>
    <lineage>
        <taxon>Bacteria</taxon>
        <taxon>Bacillati</taxon>
        <taxon>Actinomycetota</taxon>
        <taxon>Actinomycetes</taxon>
        <taxon>Micrococcales</taxon>
        <taxon>Microbacteriaceae</taxon>
        <taxon>Microbacterium</taxon>
    </lineage>
</organism>
<reference evidence="1 2" key="1">
    <citation type="submission" date="2016-09" db="EMBL/GenBank/DDBJ databases">
        <authorList>
            <person name="Capua I."/>
            <person name="De Benedictis P."/>
            <person name="Joannis T."/>
            <person name="Lombin L.H."/>
            <person name="Cattoli G."/>
        </authorList>
    </citation>
    <scope>NUCLEOTIDE SEQUENCE [LARGE SCALE GENOMIC DNA]</scope>
    <source>
        <strain evidence="1 2">NIO-1002</strain>
    </source>
</reference>
<sequence length="75" mass="8433">MSIKNYPRRIKALSHFTAPDGGWSGFLASPGDVLDISEHMYKQTVGTDGRSWLDLTPEQQISQYGEQRFAVEETS</sequence>